<accession>A0AAN9P587</accession>
<dbReference type="GO" id="GO:0030686">
    <property type="term" value="C:90S preribosome"/>
    <property type="evidence" value="ECO:0007669"/>
    <property type="project" value="TreeGrafter"/>
</dbReference>
<dbReference type="PANTHER" id="PTHR13102">
    <property type="entry name" value="NUCLEOLAR PROTEIN 9"/>
    <property type="match status" value="1"/>
</dbReference>
<dbReference type="GO" id="GO:0005730">
    <property type="term" value="C:nucleolus"/>
    <property type="evidence" value="ECO:0007669"/>
    <property type="project" value="TreeGrafter"/>
</dbReference>
<evidence type="ECO:0000313" key="6">
    <source>
        <dbReference type="EMBL" id="KAK7285692.1"/>
    </source>
</evidence>
<proteinExistence type="predicted"/>
<dbReference type="SUPFAM" id="SSF48371">
    <property type="entry name" value="ARM repeat"/>
    <property type="match status" value="1"/>
</dbReference>
<sequence>MVSVGSKALASMGDHHSNRKKRKQNKAHAHAFDSNPYPKESNTFTLPSRVRKQLDPDITKYFSEIANLFETESVQLEDRSIICGNALDETAGKEFEFATDYILSHTMETVLHGADAHALSAFLRSSANDFPYIAIDRSGSHVAETALKSLLPHLQHHDLFPLLEEALSMVCKAIAADSVHVMSNCYGSHVLRTLLCLCRGVPFDNSDYYLSKSTKVLAERLNFKDFSSRKDDMNFQPGFPNLLKLLVSEMLSHAKKHIKTLQVDQFSSLVFQTTLRVLAGNEEELLHVIPILLGCTDKNNSEENFISTTEVSELKNLLKEAKFSHLMEVILEVSPKALFNELFTKVFRNSLFELSSHQHGNFVVQALISYASNQDLIKLIWEELAPNMEDLLKMGRSGVVASLAAASERLHVNEHKCCQVLAEAVCLVDESPKWIVPRLLFLDSYFTCEDRSNWSWQSGAKMHVMGSLILQTVFRFRNEYIQPYIISITTMEATHVLEAVRDARGSHVIEAFLCSGASGKQKRRLVAKLQRYFGELALHSSGAFTVEKCFTASNLSLRESIVSELLNVQSELSKTKQGAYLLRRLDVDRFAANPDHWRSKQASKESTYKDFHAIFGSSDSKSTKNDAFLTDTLNNKSNLKTIKDVRKEIDQSLGSAAPFLSMQSFKRNPKKASEKSKKNAQKGGDDDNFSRKKRSSKEKVESGYDVAATTMKNVKKRQRDGGLSEASLKK</sequence>
<feature type="compositionally biased region" description="Basic and acidic residues" evidence="5">
    <location>
        <begin position="719"/>
        <end position="730"/>
    </location>
</feature>
<dbReference type="SMART" id="SM00025">
    <property type="entry name" value="Pumilio"/>
    <property type="match status" value="5"/>
</dbReference>
<dbReference type="InterPro" id="IPR040000">
    <property type="entry name" value="NOP9"/>
</dbReference>
<dbReference type="Proteomes" id="UP001359559">
    <property type="component" value="Unassembled WGS sequence"/>
</dbReference>
<dbReference type="InterPro" id="IPR011989">
    <property type="entry name" value="ARM-like"/>
</dbReference>
<evidence type="ECO:0000313" key="7">
    <source>
        <dbReference type="Proteomes" id="UP001359559"/>
    </source>
</evidence>
<feature type="region of interest" description="Disordered" evidence="5">
    <location>
        <begin position="1"/>
        <end position="48"/>
    </location>
</feature>
<evidence type="ECO:0000256" key="3">
    <source>
        <dbReference type="ARBA" id="ARBA00022884"/>
    </source>
</evidence>
<evidence type="ECO:0000256" key="4">
    <source>
        <dbReference type="PROSITE-ProRule" id="PRU00317"/>
    </source>
</evidence>
<organism evidence="6 7">
    <name type="scientific">Clitoria ternatea</name>
    <name type="common">Butterfly pea</name>
    <dbReference type="NCBI Taxonomy" id="43366"/>
    <lineage>
        <taxon>Eukaryota</taxon>
        <taxon>Viridiplantae</taxon>
        <taxon>Streptophyta</taxon>
        <taxon>Embryophyta</taxon>
        <taxon>Tracheophyta</taxon>
        <taxon>Spermatophyta</taxon>
        <taxon>Magnoliopsida</taxon>
        <taxon>eudicotyledons</taxon>
        <taxon>Gunneridae</taxon>
        <taxon>Pentapetalae</taxon>
        <taxon>rosids</taxon>
        <taxon>fabids</taxon>
        <taxon>Fabales</taxon>
        <taxon>Fabaceae</taxon>
        <taxon>Papilionoideae</taxon>
        <taxon>50 kb inversion clade</taxon>
        <taxon>NPAAA clade</taxon>
        <taxon>indigoferoid/millettioid clade</taxon>
        <taxon>Phaseoleae</taxon>
        <taxon>Clitoria</taxon>
    </lineage>
</organism>
<dbReference type="GO" id="GO:0030688">
    <property type="term" value="C:preribosome, small subunit precursor"/>
    <property type="evidence" value="ECO:0007669"/>
    <property type="project" value="TreeGrafter"/>
</dbReference>
<dbReference type="GO" id="GO:0000447">
    <property type="term" value="P:endonucleolytic cleavage in ITS1 to separate SSU-rRNA from 5.8S rRNA and LSU-rRNA from tricistronic rRNA transcript (SSU-rRNA, 5.8S rRNA, LSU-rRNA)"/>
    <property type="evidence" value="ECO:0007669"/>
    <property type="project" value="TreeGrafter"/>
</dbReference>
<dbReference type="GO" id="GO:0000056">
    <property type="term" value="P:ribosomal small subunit export from nucleus"/>
    <property type="evidence" value="ECO:0007669"/>
    <property type="project" value="TreeGrafter"/>
</dbReference>
<keyword evidence="7" id="KW-1185">Reference proteome</keyword>
<keyword evidence="3" id="KW-0694">RNA-binding</keyword>
<dbReference type="AlphaFoldDB" id="A0AAN9P587"/>
<dbReference type="GO" id="GO:0000480">
    <property type="term" value="P:endonucleolytic cleavage in 5'-ETS of tricistronic rRNA transcript (SSU-rRNA, 5.8S rRNA, LSU-rRNA)"/>
    <property type="evidence" value="ECO:0007669"/>
    <property type="project" value="TreeGrafter"/>
</dbReference>
<dbReference type="GO" id="GO:0000472">
    <property type="term" value="P:endonucleolytic cleavage to generate mature 5'-end of SSU-rRNA from (SSU-rRNA, 5.8S rRNA, LSU-rRNA)"/>
    <property type="evidence" value="ECO:0007669"/>
    <property type="project" value="TreeGrafter"/>
</dbReference>
<feature type="region of interest" description="Disordered" evidence="5">
    <location>
        <begin position="660"/>
        <end position="730"/>
    </location>
</feature>
<dbReference type="GO" id="GO:0006417">
    <property type="term" value="P:regulation of translation"/>
    <property type="evidence" value="ECO:0007669"/>
    <property type="project" value="UniProtKB-KW"/>
</dbReference>
<evidence type="ECO:0000256" key="2">
    <source>
        <dbReference type="ARBA" id="ARBA00022845"/>
    </source>
</evidence>
<dbReference type="GO" id="GO:0003723">
    <property type="term" value="F:RNA binding"/>
    <property type="evidence" value="ECO:0007669"/>
    <property type="project" value="UniProtKB-KW"/>
</dbReference>
<dbReference type="Gene3D" id="1.25.10.10">
    <property type="entry name" value="Leucine-rich Repeat Variant"/>
    <property type="match status" value="2"/>
</dbReference>
<dbReference type="InterPro" id="IPR001313">
    <property type="entry name" value="Pumilio_RNA-bd_rpt"/>
</dbReference>
<dbReference type="Pfam" id="PF22493">
    <property type="entry name" value="PUF_NOP9"/>
    <property type="match status" value="1"/>
</dbReference>
<dbReference type="PROSITE" id="PS50302">
    <property type="entry name" value="PUM"/>
    <property type="match status" value="1"/>
</dbReference>
<gene>
    <name evidence="6" type="ORF">RJT34_20470</name>
</gene>
<reference evidence="6 7" key="1">
    <citation type="submission" date="2024-01" db="EMBL/GenBank/DDBJ databases">
        <title>The genomes of 5 underutilized Papilionoideae crops provide insights into root nodulation and disease resistance.</title>
        <authorList>
            <person name="Yuan L."/>
        </authorList>
    </citation>
    <scope>NUCLEOTIDE SEQUENCE [LARGE SCALE GENOMIC DNA]</scope>
    <source>
        <strain evidence="6">LY-2023</strain>
        <tissue evidence="6">Leaf</tissue>
    </source>
</reference>
<evidence type="ECO:0000256" key="1">
    <source>
        <dbReference type="ARBA" id="ARBA00022737"/>
    </source>
</evidence>
<feature type="compositionally biased region" description="Basic residues" evidence="5">
    <location>
        <begin position="17"/>
        <end position="29"/>
    </location>
</feature>
<feature type="repeat" description="Pumilio" evidence="4">
    <location>
        <begin position="345"/>
        <end position="382"/>
    </location>
</feature>
<evidence type="ECO:0000256" key="5">
    <source>
        <dbReference type="SAM" id="MobiDB-lite"/>
    </source>
</evidence>
<dbReference type="PANTHER" id="PTHR13102:SF0">
    <property type="entry name" value="NUCLEOLAR PROTEIN 9"/>
    <property type="match status" value="1"/>
</dbReference>
<feature type="compositionally biased region" description="Basic and acidic residues" evidence="5">
    <location>
        <begin position="671"/>
        <end position="690"/>
    </location>
</feature>
<comment type="caution">
    <text evidence="6">The sequence shown here is derived from an EMBL/GenBank/DDBJ whole genome shotgun (WGS) entry which is preliminary data.</text>
</comment>
<dbReference type="EMBL" id="JAYKXN010000005">
    <property type="protein sequence ID" value="KAK7285692.1"/>
    <property type="molecule type" value="Genomic_DNA"/>
</dbReference>
<protein>
    <submittedName>
        <fullName evidence="6">Uncharacterized protein</fullName>
    </submittedName>
</protein>
<keyword evidence="1" id="KW-0677">Repeat</keyword>
<keyword evidence="2" id="KW-0810">Translation regulation</keyword>
<dbReference type="InterPro" id="IPR016024">
    <property type="entry name" value="ARM-type_fold"/>
</dbReference>
<name>A0AAN9P587_CLITE</name>